<dbReference type="SUPFAM" id="SSF53850">
    <property type="entry name" value="Periplasmic binding protein-like II"/>
    <property type="match status" value="1"/>
</dbReference>
<dbReference type="GO" id="GO:0006351">
    <property type="term" value="P:DNA-templated transcription"/>
    <property type="evidence" value="ECO:0007669"/>
    <property type="project" value="TreeGrafter"/>
</dbReference>
<gene>
    <name evidence="6" type="ORF">V3330_00490</name>
</gene>
<name>A0AAW9RBL7_9GAMM</name>
<accession>A0AAW9RBL7</accession>
<proteinExistence type="inferred from homology"/>
<dbReference type="InterPro" id="IPR036388">
    <property type="entry name" value="WH-like_DNA-bd_sf"/>
</dbReference>
<evidence type="ECO:0000256" key="3">
    <source>
        <dbReference type="ARBA" id="ARBA00023125"/>
    </source>
</evidence>
<evidence type="ECO:0000313" key="7">
    <source>
        <dbReference type="Proteomes" id="UP001359886"/>
    </source>
</evidence>
<dbReference type="AlphaFoldDB" id="A0AAW9RBL7"/>
<dbReference type="EMBL" id="JAZHOG010000001">
    <property type="protein sequence ID" value="MEJ8566083.1"/>
    <property type="molecule type" value="Genomic_DNA"/>
</dbReference>
<keyword evidence="7" id="KW-1185">Reference proteome</keyword>
<dbReference type="PANTHER" id="PTHR30537">
    <property type="entry name" value="HTH-TYPE TRANSCRIPTIONAL REGULATOR"/>
    <property type="match status" value="1"/>
</dbReference>
<protein>
    <submittedName>
        <fullName evidence="6">LysR family transcriptional regulator</fullName>
    </submittedName>
</protein>
<evidence type="ECO:0000313" key="6">
    <source>
        <dbReference type="EMBL" id="MEJ8566083.1"/>
    </source>
</evidence>
<dbReference type="Gene3D" id="3.40.190.290">
    <property type="match status" value="1"/>
</dbReference>
<comment type="caution">
    <text evidence="6">The sequence shown here is derived from an EMBL/GenBank/DDBJ whole genome shotgun (WGS) entry which is preliminary data.</text>
</comment>
<dbReference type="Gene3D" id="1.10.10.10">
    <property type="entry name" value="Winged helix-like DNA-binding domain superfamily/Winged helix DNA-binding domain"/>
    <property type="match status" value="1"/>
</dbReference>
<organism evidence="6 7">
    <name type="scientific">Elongatibacter sediminis</name>
    <dbReference type="NCBI Taxonomy" id="3119006"/>
    <lineage>
        <taxon>Bacteria</taxon>
        <taxon>Pseudomonadati</taxon>
        <taxon>Pseudomonadota</taxon>
        <taxon>Gammaproteobacteria</taxon>
        <taxon>Chromatiales</taxon>
        <taxon>Wenzhouxiangellaceae</taxon>
        <taxon>Elongatibacter</taxon>
    </lineage>
</organism>
<dbReference type="PROSITE" id="PS50931">
    <property type="entry name" value="HTH_LYSR"/>
    <property type="match status" value="1"/>
</dbReference>
<dbReference type="PRINTS" id="PR00039">
    <property type="entry name" value="HTHLYSR"/>
</dbReference>
<dbReference type="Proteomes" id="UP001359886">
    <property type="component" value="Unassembled WGS sequence"/>
</dbReference>
<comment type="similarity">
    <text evidence="1">Belongs to the LysR transcriptional regulatory family.</text>
</comment>
<dbReference type="PANTHER" id="PTHR30537:SF3">
    <property type="entry name" value="TRANSCRIPTIONAL REGULATORY PROTEIN"/>
    <property type="match status" value="1"/>
</dbReference>
<dbReference type="GO" id="GO:0043565">
    <property type="term" value="F:sequence-specific DNA binding"/>
    <property type="evidence" value="ECO:0007669"/>
    <property type="project" value="TreeGrafter"/>
</dbReference>
<dbReference type="Pfam" id="PF00126">
    <property type="entry name" value="HTH_1"/>
    <property type="match status" value="1"/>
</dbReference>
<dbReference type="Pfam" id="PF03466">
    <property type="entry name" value="LysR_substrate"/>
    <property type="match status" value="1"/>
</dbReference>
<dbReference type="SUPFAM" id="SSF46785">
    <property type="entry name" value="Winged helix' DNA-binding domain"/>
    <property type="match status" value="1"/>
</dbReference>
<keyword evidence="4" id="KW-0804">Transcription</keyword>
<sequence length="312" mass="34702">MQGINWQDLRCFLEVGHAGTLTGAARRLGVNQTTVSRRITALEKALNAPLFDRSANGWFITPVGEAVLRSAEAIEDEVLTISRLVQIDRQELSGKLRVTAPDVCIQGLLMPGLNRFSERYPDIDIELIATEETLDLSVHDADIAFRATDKPPPNVVGTHIADFAYAVYATPEILQQHREKPDSVGAIAWVGDRLLQPDWVRTAFPEMGVRYRANSLNVAFTMARQGLGFALLPCGLGDPSSRLRRVPTDYRPPSKGFWLLSHIDLRTTARIRIFRDFMLDSIKPYIPLIEGRQPRAFSAEDFAAIAAGRHTA</sequence>
<dbReference type="InterPro" id="IPR000847">
    <property type="entry name" value="LysR_HTH_N"/>
</dbReference>
<evidence type="ECO:0000259" key="5">
    <source>
        <dbReference type="PROSITE" id="PS50931"/>
    </source>
</evidence>
<keyword evidence="3" id="KW-0238">DNA-binding</keyword>
<reference evidence="6 7" key="1">
    <citation type="submission" date="2024-02" db="EMBL/GenBank/DDBJ databases">
        <title>A novel Wenzhouxiangellaceae bacterium, isolated from coastal sediments.</title>
        <authorList>
            <person name="Du Z.-J."/>
            <person name="Ye Y.-Q."/>
            <person name="Zhang X.-Y."/>
        </authorList>
    </citation>
    <scope>NUCLEOTIDE SEQUENCE [LARGE SCALE GENOMIC DNA]</scope>
    <source>
        <strain evidence="6 7">CH-27</strain>
    </source>
</reference>
<dbReference type="InterPro" id="IPR005119">
    <property type="entry name" value="LysR_subst-bd"/>
</dbReference>
<evidence type="ECO:0000256" key="2">
    <source>
        <dbReference type="ARBA" id="ARBA00023015"/>
    </source>
</evidence>
<feature type="domain" description="HTH lysR-type" evidence="5">
    <location>
        <begin position="4"/>
        <end position="61"/>
    </location>
</feature>
<keyword evidence="2" id="KW-0805">Transcription regulation</keyword>
<dbReference type="InterPro" id="IPR058163">
    <property type="entry name" value="LysR-type_TF_proteobact-type"/>
</dbReference>
<evidence type="ECO:0000256" key="4">
    <source>
        <dbReference type="ARBA" id="ARBA00023163"/>
    </source>
</evidence>
<dbReference type="RefSeq" id="WP_354693407.1">
    <property type="nucleotide sequence ID" value="NZ_JAZHOG010000001.1"/>
</dbReference>
<dbReference type="GO" id="GO:0003700">
    <property type="term" value="F:DNA-binding transcription factor activity"/>
    <property type="evidence" value="ECO:0007669"/>
    <property type="project" value="InterPro"/>
</dbReference>
<dbReference type="InterPro" id="IPR036390">
    <property type="entry name" value="WH_DNA-bd_sf"/>
</dbReference>
<evidence type="ECO:0000256" key="1">
    <source>
        <dbReference type="ARBA" id="ARBA00009437"/>
    </source>
</evidence>